<protein>
    <recommendedName>
        <fullName evidence="3">Enoyl-CoA hydratase/isomerase family protein</fullName>
    </recommendedName>
</protein>
<dbReference type="InterPro" id="IPR001753">
    <property type="entry name" value="Enoyl-CoA_hydra/iso"/>
</dbReference>
<proteinExistence type="inferred from homology"/>
<dbReference type="PANTHER" id="PTHR43149:SF1">
    <property type="entry name" value="DELTA(3,5)-DELTA(2,4)-DIENOYL-COA ISOMERASE, MITOCHONDRIAL"/>
    <property type="match status" value="1"/>
</dbReference>
<accession>A0A382N458</accession>
<comment type="similarity">
    <text evidence="1">Belongs to the enoyl-CoA hydratase/isomerase family.</text>
</comment>
<dbReference type="AlphaFoldDB" id="A0A382N458"/>
<dbReference type="CDD" id="cd06558">
    <property type="entry name" value="crotonase-like"/>
    <property type="match status" value="1"/>
</dbReference>
<dbReference type="InterPro" id="IPR029045">
    <property type="entry name" value="ClpP/crotonase-like_dom_sf"/>
</dbReference>
<evidence type="ECO:0000256" key="1">
    <source>
        <dbReference type="ARBA" id="ARBA00005254"/>
    </source>
</evidence>
<dbReference type="PANTHER" id="PTHR43149">
    <property type="entry name" value="ENOYL-COA HYDRATASE"/>
    <property type="match status" value="1"/>
</dbReference>
<dbReference type="Gene3D" id="3.90.226.10">
    <property type="entry name" value="2-enoyl-CoA Hydratase, Chain A, domain 1"/>
    <property type="match status" value="1"/>
</dbReference>
<dbReference type="InterPro" id="IPR045002">
    <property type="entry name" value="Ech1-like"/>
</dbReference>
<dbReference type="InterPro" id="IPR018376">
    <property type="entry name" value="Enoyl-CoA_hyd/isom_CS"/>
</dbReference>
<dbReference type="SUPFAM" id="SSF52096">
    <property type="entry name" value="ClpP/crotonase"/>
    <property type="match status" value="1"/>
</dbReference>
<dbReference type="GO" id="GO:0016853">
    <property type="term" value="F:isomerase activity"/>
    <property type="evidence" value="ECO:0007669"/>
    <property type="project" value="InterPro"/>
</dbReference>
<dbReference type="PROSITE" id="PS00166">
    <property type="entry name" value="ENOYL_COA_HYDRATASE"/>
    <property type="match status" value="1"/>
</dbReference>
<evidence type="ECO:0008006" key="3">
    <source>
        <dbReference type="Google" id="ProtNLM"/>
    </source>
</evidence>
<organism evidence="2">
    <name type="scientific">marine metagenome</name>
    <dbReference type="NCBI Taxonomy" id="408172"/>
    <lineage>
        <taxon>unclassified sequences</taxon>
        <taxon>metagenomes</taxon>
        <taxon>ecological metagenomes</taxon>
    </lineage>
</organism>
<feature type="non-terminal residue" evidence="2">
    <location>
        <position position="1"/>
    </location>
</feature>
<dbReference type="EMBL" id="UINC01096989">
    <property type="protein sequence ID" value="SVC54331.1"/>
    <property type="molecule type" value="Genomic_DNA"/>
</dbReference>
<name>A0A382N458_9ZZZZ</name>
<gene>
    <name evidence="2" type="ORF">METZ01_LOCUS307185</name>
</gene>
<evidence type="ECO:0000313" key="2">
    <source>
        <dbReference type="EMBL" id="SVC54331.1"/>
    </source>
</evidence>
<feature type="non-terminal residue" evidence="2">
    <location>
        <position position="153"/>
    </location>
</feature>
<reference evidence="2" key="1">
    <citation type="submission" date="2018-05" db="EMBL/GenBank/DDBJ databases">
        <authorList>
            <person name="Lanie J.A."/>
            <person name="Ng W.-L."/>
            <person name="Kazmierczak K.M."/>
            <person name="Andrzejewski T.M."/>
            <person name="Davidsen T.M."/>
            <person name="Wayne K.J."/>
            <person name="Tettelin H."/>
            <person name="Glass J.I."/>
            <person name="Rusch D."/>
            <person name="Podicherti R."/>
            <person name="Tsui H.-C.T."/>
            <person name="Winkler M.E."/>
        </authorList>
    </citation>
    <scope>NUCLEOTIDE SEQUENCE</scope>
</reference>
<sequence>VSGQTEERFLLERHAGRVAHLVMNRPEKLNSMDRPFVDQLAELMGQLSSDTEVNCVVIRGEGRAFSAGGDIAAFPALTESRERAEEHVGAVFAAFHSVQECAVPVIAAVHGIAHGGGLEITMACDMAIASSSARFAFREVDHGLMPGFGITRA</sequence>
<dbReference type="Pfam" id="PF00378">
    <property type="entry name" value="ECH_1"/>
    <property type="match status" value="1"/>
</dbReference>